<name>A0A517ZK58_9PLAN</name>
<keyword evidence="2" id="KW-1185">Reference proteome</keyword>
<protein>
    <submittedName>
        <fullName evidence="1">Uncharacterized protein</fullName>
    </submittedName>
</protein>
<organism evidence="1 2">
    <name type="scientific">Symmachiella dynata</name>
    <dbReference type="NCBI Taxonomy" id="2527995"/>
    <lineage>
        <taxon>Bacteria</taxon>
        <taxon>Pseudomonadati</taxon>
        <taxon>Planctomycetota</taxon>
        <taxon>Planctomycetia</taxon>
        <taxon>Planctomycetales</taxon>
        <taxon>Planctomycetaceae</taxon>
        <taxon>Symmachiella</taxon>
    </lineage>
</organism>
<dbReference type="KEGG" id="sdyn:Mal52_13300"/>
<reference evidence="1 2" key="1">
    <citation type="submission" date="2019-02" db="EMBL/GenBank/DDBJ databases">
        <title>Deep-cultivation of Planctomycetes and their phenomic and genomic characterization uncovers novel biology.</title>
        <authorList>
            <person name="Wiegand S."/>
            <person name="Jogler M."/>
            <person name="Boedeker C."/>
            <person name="Pinto D."/>
            <person name="Vollmers J."/>
            <person name="Rivas-Marin E."/>
            <person name="Kohn T."/>
            <person name="Peeters S.H."/>
            <person name="Heuer A."/>
            <person name="Rast P."/>
            <person name="Oberbeckmann S."/>
            <person name="Bunk B."/>
            <person name="Jeske O."/>
            <person name="Meyerdierks A."/>
            <person name="Storesund J.E."/>
            <person name="Kallscheuer N."/>
            <person name="Luecker S."/>
            <person name="Lage O.M."/>
            <person name="Pohl T."/>
            <person name="Merkel B.J."/>
            <person name="Hornburger P."/>
            <person name="Mueller R.-W."/>
            <person name="Bruemmer F."/>
            <person name="Labrenz M."/>
            <person name="Spormann A.M."/>
            <person name="Op den Camp H."/>
            <person name="Overmann J."/>
            <person name="Amann R."/>
            <person name="Jetten M.S.M."/>
            <person name="Mascher T."/>
            <person name="Medema M.H."/>
            <person name="Devos D.P."/>
            <person name="Kaster A.-K."/>
            <person name="Ovreas L."/>
            <person name="Rohde M."/>
            <person name="Galperin M.Y."/>
            <person name="Jogler C."/>
        </authorList>
    </citation>
    <scope>NUCLEOTIDE SEQUENCE [LARGE SCALE GENOMIC DNA]</scope>
    <source>
        <strain evidence="1 2">Mal52</strain>
    </source>
</reference>
<evidence type="ECO:0000313" key="1">
    <source>
        <dbReference type="EMBL" id="QDU42861.1"/>
    </source>
</evidence>
<dbReference type="Proteomes" id="UP000319383">
    <property type="component" value="Chromosome"/>
</dbReference>
<proteinExistence type="predicted"/>
<dbReference type="EMBL" id="CP036276">
    <property type="protein sequence ID" value="QDU42861.1"/>
    <property type="molecule type" value="Genomic_DNA"/>
</dbReference>
<dbReference type="RefSeq" id="WP_145374864.1">
    <property type="nucleotide sequence ID" value="NZ_CP036276.1"/>
</dbReference>
<accession>A0A517ZK58</accession>
<dbReference type="AlphaFoldDB" id="A0A517ZK58"/>
<sequence>MAVLDEVKKLCDQLKNRGWRDLLLRVTDGDLDIDQSSKTKLAEALAAPLQTIDRSVPGFEGFHRSANRGIDGGAPGRSLFYHALACPDVHPTADGMRPATPNQADYPTLKQLDDVENYIYSLVADRGDLDDTIVAVFAYQYRVASRTSHRRHADLAFSRTGVARVGTTGPNYDRSRRSFWVISPGGGDALPVLPTRYGAFLARRGNRSDGSVMGRLGAPGADTGEYIFPVHKLFSGRECIKGCNLTVEFAEFHRNEKLRRIHALPTSRGGITAPAGFDIDKLPFVRDSTNGGKLVKLKGAGATALVEPVPGDRLLRTVKQHNSVAQADQIVHFVVPSAQSSARFVTSSLHISSSSNGDRLAPEFINIRHEVDPTGPADQAPDDLNRLGSTAFARKLKDGGYAAAHFVDDSCDGCVEAIVNGLDRDIENQPAFSLVTAPDFMPLADQSEINEVGRFPLADPLTNGTLPPNTALPRPSMPTEFAFNHNDSTATAIVGNLAIGPQVGIIGNPNHAVSMLPDGASNIFAPGWDTSRSRDAQGESHFTSSGLGSPFPEDAKLCAALSSFWPAVAPDNSRTFGNEDFENKLPMLDEELGFHPKHERVAAGDVQSYHGWDGEFGPFFERVNGRLHVNHVPIERSDYVTHSIANRIRVSLTAEVQTEELVRRNQALRQCIKVIGSISSQPFCLVVFRAVDDWSAFGGGSPALTGSGYVLEFAECRPNVIATSELDRVRRAVQLHHICHYADNGVAYKRGSRRFQFIPH</sequence>
<gene>
    <name evidence="1" type="ORF">Mal52_13300</name>
</gene>
<evidence type="ECO:0000313" key="2">
    <source>
        <dbReference type="Proteomes" id="UP000319383"/>
    </source>
</evidence>